<dbReference type="Proteomes" id="UP000694415">
    <property type="component" value="Unplaced"/>
</dbReference>
<dbReference type="Ensembl" id="ENSMSIT00000004967.1">
    <property type="protein sequence ID" value="ENSMSIP00000003918.1"/>
    <property type="gene ID" value="ENSMSIG00000003618.1"/>
</dbReference>
<reference evidence="2" key="2">
    <citation type="submission" date="2025-09" db="UniProtKB">
        <authorList>
            <consortium name="Ensembl"/>
        </authorList>
    </citation>
    <scope>IDENTIFICATION</scope>
</reference>
<feature type="region of interest" description="Disordered" evidence="1">
    <location>
        <begin position="61"/>
        <end position="83"/>
    </location>
</feature>
<keyword evidence="3" id="KW-1185">Reference proteome</keyword>
<feature type="compositionally biased region" description="Basic and acidic residues" evidence="1">
    <location>
        <begin position="71"/>
        <end position="80"/>
    </location>
</feature>
<dbReference type="GeneTree" id="ENSGT01140000286626"/>
<protein>
    <submittedName>
        <fullName evidence="2">Uncharacterized protein</fullName>
    </submittedName>
</protein>
<accession>A0A8C6GD23</accession>
<proteinExistence type="predicted"/>
<feature type="compositionally biased region" description="Low complexity" evidence="1">
    <location>
        <begin position="22"/>
        <end position="32"/>
    </location>
</feature>
<organism evidence="2 3">
    <name type="scientific">Mus spicilegus</name>
    <name type="common">Mound-building mouse</name>
    <dbReference type="NCBI Taxonomy" id="10103"/>
    <lineage>
        <taxon>Eukaryota</taxon>
        <taxon>Metazoa</taxon>
        <taxon>Chordata</taxon>
        <taxon>Craniata</taxon>
        <taxon>Vertebrata</taxon>
        <taxon>Euteleostomi</taxon>
        <taxon>Mammalia</taxon>
        <taxon>Eutheria</taxon>
        <taxon>Euarchontoglires</taxon>
        <taxon>Glires</taxon>
        <taxon>Rodentia</taxon>
        <taxon>Myomorpha</taxon>
        <taxon>Muroidea</taxon>
        <taxon>Muridae</taxon>
        <taxon>Murinae</taxon>
        <taxon>Mus</taxon>
        <taxon>Mus</taxon>
    </lineage>
</organism>
<reference evidence="2" key="1">
    <citation type="submission" date="2025-08" db="UniProtKB">
        <authorList>
            <consortium name="Ensembl"/>
        </authorList>
    </citation>
    <scope>IDENTIFICATION</scope>
</reference>
<evidence type="ECO:0000313" key="3">
    <source>
        <dbReference type="Proteomes" id="UP000694415"/>
    </source>
</evidence>
<evidence type="ECO:0000313" key="2">
    <source>
        <dbReference type="Ensembl" id="ENSMSIP00000003918.1"/>
    </source>
</evidence>
<dbReference type="AlphaFoldDB" id="A0A8C6GD23"/>
<name>A0A8C6GD23_MUSSI</name>
<evidence type="ECO:0000256" key="1">
    <source>
        <dbReference type="SAM" id="MobiDB-lite"/>
    </source>
</evidence>
<feature type="region of interest" description="Disordered" evidence="1">
    <location>
        <begin position="1"/>
        <end position="46"/>
    </location>
</feature>
<sequence length="120" mass="12105">CRGQPLRRLTQRCCTDSRSGDPATPASASCSAPQPPPSAAPRNVLPAGDLFRPAAAAAVAAAAPSSRPRGRGSDCGDRGTVRIPADGSAQVGLAADILESHQCEDLSITMAASSRPAQAK</sequence>